<reference evidence="2" key="1">
    <citation type="submission" date="2022-03" db="EMBL/GenBank/DDBJ databases">
        <authorList>
            <person name="Sayadi A."/>
        </authorList>
    </citation>
    <scope>NUCLEOTIDE SEQUENCE</scope>
</reference>
<proteinExistence type="predicted"/>
<dbReference type="EMBL" id="CAKOFQ010009124">
    <property type="protein sequence ID" value="CAH2017105.1"/>
    <property type="molecule type" value="Genomic_DNA"/>
</dbReference>
<dbReference type="Pfam" id="PF18701">
    <property type="entry name" value="DUF5641"/>
    <property type="match status" value="1"/>
</dbReference>
<accession>A0A9P0VPT0</accession>
<dbReference type="Pfam" id="PF17921">
    <property type="entry name" value="Integrase_H2C2"/>
    <property type="match status" value="1"/>
</dbReference>
<protein>
    <recommendedName>
        <fullName evidence="1">Integrase catalytic domain-containing protein</fullName>
    </recommendedName>
</protein>
<dbReference type="PROSITE" id="PS50994">
    <property type="entry name" value="INTEGRASE"/>
    <property type="match status" value="1"/>
</dbReference>
<dbReference type="GO" id="GO:0042575">
    <property type="term" value="C:DNA polymerase complex"/>
    <property type="evidence" value="ECO:0007669"/>
    <property type="project" value="UniProtKB-ARBA"/>
</dbReference>
<dbReference type="InterPro" id="IPR040676">
    <property type="entry name" value="DUF5641"/>
</dbReference>
<dbReference type="PANTHER" id="PTHR47331:SF1">
    <property type="entry name" value="GAG-LIKE PROTEIN"/>
    <property type="match status" value="1"/>
</dbReference>
<evidence type="ECO:0000313" key="2">
    <source>
        <dbReference type="EMBL" id="CAH2017105.1"/>
    </source>
</evidence>
<dbReference type="GO" id="GO:0015074">
    <property type="term" value="P:DNA integration"/>
    <property type="evidence" value="ECO:0007669"/>
    <property type="project" value="InterPro"/>
</dbReference>
<dbReference type="Pfam" id="PF05380">
    <property type="entry name" value="Peptidase_A17"/>
    <property type="match status" value="1"/>
</dbReference>
<evidence type="ECO:0000313" key="3">
    <source>
        <dbReference type="Proteomes" id="UP001152888"/>
    </source>
</evidence>
<dbReference type="InterPro" id="IPR012337">
    <property type="entry name" value="RNaseH-like_sf"/>
</dbReference>
<name>A0A9P0VPT0_ACAOB</name>
<dbReference type="AlphaFoldDB" id="A0A9P0VPT0"/>
<organism evidence="2 3">
    <name type="scientific">Acanthoscelides obtectus</name>
    <name type="common">Bean weevil</name>
    <name type="synonym">Bruchus obtectus</name>
    <dbReference type="NCBI Taxonomy" id="200917"/>
    <lineage>
        <taxon>Eukaryota</taxon>
        <taxon>Metazoa</taxon>
        <taxon>Ecdysozoa</taxon>
        <taxon>Arthropoda</taxon>
        <taxon>Hexapoda</taxon>
        <taxon>Insecta</taxon>
        <taxon>Pterygota</taxon>
        <taxon>Neoptera</taxon>
        <taxon>Endopterygota</taxon>
        <taxon>Coleoptera</taxon>
        <taxon>Polyphaga</taxon>
        <taxon>Cucujiformia</taxon>
        <taxon>Chrysomeloidea</taxon>
        <taxon>Chrysomelidae</taxon>
        <taxon>Bruchinae</taxon>
        <taxon>Bruchini</taxon>
        <taxon>Acanthoscelides</taxon>
    </lineage>
</organism>
<dbReference type="InterPro" id="IPR008042">
    <property type="entry name" value="Retrotrans_Pao"/>
</dbReference>
<dbReference type="GO" id="GO:0071897">
    <property type="term" value="P:DNA biosynthetic process"/>
    <property type="evidence" value="ECO:0007669"/>
    <property type="project" value="UniProtKB-ARBA"/>
</dbReference>
<dbReference type="SUPFAM" id="SSF53098">
    <property type="entry name" value="Ribonuclease H-like"/>
    <property type="match status" value="1"/>
</dbReference>
<comment type="caution">
    <text evidence="2">The sequence shown here is derived from an EMBL/GenBank/DDBJ whole genome shotgun (WGS) entry which is preliminary data.</text>
</comment>
<gene>
    <name evidence="2" type="ORF">ACAOBT_LOCUS35804</name>
</gene>
<sequence length="1179" mass="133346">MLLGAEIFYNLLCIGQIRLGKNLPILQKTVLGWVLSGPIPVHNGNFKQTSCNLTTSQEIHNLLTKFWEVEEPIITKNLHLSSEEQICEDIFQITTRRDESGRFIVQIPLKLDPSHLGNSRECALKRFHSTENKLSKQPTLREPYTRFIEEYHNLGHMVKVPSSQVLTSSYFLPHHAVVNENNKTTRLRVVFDASSRSDTGYSLNDLQYVGPTIQDSLFSILLRFRQGHIAVGADLVKMFRQIRIHESQRHLQTILWRDDPSQELETFQLCTVTYGTASASWLSVRCLKQLALEHTDTFPHAANVLSKDFYMDDLLYSCQSEEEAVRLCDELTSILSAGCFQLQKWSSNSKQVLDHVQSNNPQTIINIGSDQRAKTLGVFWSCSSDHLMYSISESFSNLRAITKRSILSDIAQIFDPLGLLGPCIIIGKILLQQLWSLKLHWHESLPSNLDSRWRRFREELPVLNMLKVPRHVICPTASRIELHGFSDASVEAYGACLYIRSISSCGEITVHLLTAKSKVSPLKSLTIPKLELCGAFLLTQLVVKVNQSMSISFDDTFLWCDSTVCLAWIKTEANKLQPFVQNRVAHIQSQTQAESWHYINTAENPADLLSRGVSPTYLLNYQLWWNGPTWLSHEHDKWPIAQVKLEGELPGLKKQLVSFPATCTPDILKISSYSSFSKLQRVTAYVLRYISNCKLPKKDRSIGGLTASELSTACTHLTITAQRQSFRDDYFTLKRDKPLPKSSKLLSLNPFIDDKGVIRVGGRIQNSNSCFAFKHPAVLSGKHQLSKLLCENEHKRLLHAGPQQTLYSLRQRFWVTSGRNLTRQTVRTCIKCFRCNPSVTLPLMGVLPKARVTPAPPFHTTGVDYAGPVMIKDKPGRGAKLTKAYIALFVCFATRAIHLELVSSLTTETFIGAFRRFTARRGKPQEIWSDNGSNFRGAEAELRELASFLAQNKAHLQENISNTGVNWKFIPAFSPHMGGIWEAGVKSAKKHLRRILGSSNLTFEEYYTVLTQIEAVLNSRPIAPMSSSPDDPLALTPSHFLIGRPATALPDPDFTETPMTRLSRHQLLQQLQQHFWRRWSNEYLSELQQRIKWRSHQCQLQLGSLVVLRDDNLPPLHWKLGRVSTLHPGADGKVRVATVRTSSGAVKRAVTKLCVLPIEPEPVQKPDCKVSDVKTKTRS</sequence>
<dbReference type="InterPro" id="IPR043502">
    <property type="entry name" value="DNA/RNA_pol_sf"/>
</dbReference>
<dbReference type="InterPro" id="IPR041588">
    <property type="entry name" value="Integrase_H2C2"/>
</dbReference>
<dbReference type="Proteomes" id="UP001152888">
    <property type="component" value="Unassembled WGS sequence"/>
</dbReference>
<feature type="domain" description="Integrase catalytic" evidence="1">
    <location>
        <begin position="852"/>
        <end position="1045"/>
    </location>
</feature>
<dbReference type="SUPFAM" id="SSF56672">
    <property type="entry name" value="DNA/RNA polymerases"/>
    <property type="match status" value="1"/>
</dbReference>
<dbReference type="CDD" id="cd01644">
    <property type="entry name" value="RT_pepA17"/>
    <property type="match status" value="1"/>
</dbReference>
<keyword evidence="3" id="KW-1185">Reference proteome</keyword>
<dbReference type="OrthoDB" id="7764418at2759"/>
<evidence type="ECO:0000259" key="1">
    <source>
        <dbReference type="PROSITE" id="PS50994"/>
    </source>
</evidence>
<dbReference type="InterPro" id="IPR001584">
    <property type="entry name" value="Integrase_cat-core"/>
</dbReference>
<dbReference type="Gene3D" id="3.30.420.10">
    <property type="entry name" value="Ribonuclease H-like superfamily/Ribonuclease H"/>
    <property type="match status" value="1"/>
</dbReference>
<dbReference type="PANTHER" id="PTHR47331">
    <property type="entry name" value="PHD-TYPE DOMAIN-CONTAINING PROTEIN"/>
    <property type="match status" value="1"/>
</dbReference>
<dbReference type="GO" id="GO:0003676">
    <property type="term" value="F:nucleic acid binding"/>
    <property type="evidence" value="ECO:0007669"/>
    <property type="project" value="InterPro"/>
</dbReference>
<dbReference type="InterPro" id="IPR036397">
    <property type="entry name" value="RNaseH_sf"/>
</dbReference>